<dbReference type="CDD" id="cd04179">
    <property type="entry name" value="DPM_DPG-synthase_like"/>
    <property type="match status" value="1"/>
</dbReference>
<dbReference type="EMBL" id="OMOF01000057">
    <property type="protein sequence ID" value="SPF35389.1"/>
    <property type="molecule type" value="Genomic_DNA"/>
</dbReference>
<organism evidence="2 3">
    <name type="scientific">Candidatus Desulfosporosinus infrequens</name>
    <dbReference type="NCBI Taxonomy" id="2043169"/>
    <lineage>
        <taxon>Bacteria</taxon>
        <taxon>Bacillati</taxon>
        <taxon>Bacillota</taxon>
        <taxon>Clostridia</taxon>
        <taxon>Eubacteriales</taxon>
        <taxon>Desulfitobacteriaceae</taxon>
        <taxon>Desulfosporosinus</taxon>
    </lineage>
</organism>
<evidence type="ECO:0000259" key="1">
    <source>
        <dbReference type="Pfam" id="PF00535"/>
    </source>
</evidence>
<dbReference type="InterPro" id="IPR050256">
    <property type="entry name" value="Glycosyltransferase_2"/>
</dbReference>
<gene>
    <name evidence="2" type="ORF">SBF1_150005</name>
</gene>
<evidence type="ECO:0000313" key="2">
    <source>
        <dbReference type="EMBL" id="SPF35389.1"/>
    </source>
</evidence>
<dbReference type="PANTHER" id="PTHR48090:SF6">
    <property type="entry name" value="SLR5056 PROTEIN"/>
    <property type="match status" value="1"/>
</dbReference>
<dbReference type="InterPro" id="IPR029044">
    <property type="entry name" value="Nucleotide-diphossugar_trans"/>
</dbReference>
<dbReference type="Pfam" id="PF00535">
    <property type="entry name" value="Glycos_transf_2"/>
    <property type="match status" value="2"/>
</dbReference>
<dbReference type="PANTHER" id="PTHR48090">
    <property type="entry name" value="UNDECAPRENYL-PHOSPHATE 4-DEOXY-4-FORMAMIDO-L-ARABINOSE TRANSFERASE-RELATED"/>
    <property type="match status" value="1"/>
</dbReference>
<dbReference type="OrthoDB" id="9810303at2"/>
<proteinExistence type="predicted"/>
<dbReference type="InterPro" id="IPR001173">
    <property type="entry name" value="Glyco_trans_2-like"/>
</dbReference>
<feature type="domain" description="Glycosyltransferase 2-like" evidence="1">
    <location>
        <begin position="104"/>
        <end position="189"/>
    </location>
</feature>
<dbReference type="GO" id="GO:0016740">
    <property type="term" value="F:transferase activity"/>
    <property type="evidence" value="ECO:0007669"/>
    <property type="project" value="UniProtKB-KW"/>
</dbReference>
<name>A0A2U3K6V8_9FIRM</name>
<dbReference type="AlphaFoldDB" id="A0A2U3K6V8"/>
<dbReference type="Gene3D" id="3.90.550.10">
    <property type="entry name" value="Spore Coat Polysaccharide Biosynthesis Protein SpsA, Chain A"/>
    <property type="match status" value="1"/>
</dbReference>
<keyword evidence="2" id="KW-0808">Transferase</keyword>
<sequence>MLYIVLPAYNEDEALPDLLADIEQNCVSIPHLIVVVNDGSTDRTQDVVHKYSLMHNNVHEVNHTQNQGLGAALNSGFQYVLNLNNQNRGFLPENDVNLKQEDPDMVITLDADNTQPADRIPLLYEKICTGADLVIASRYVQGGEQHGLSLGRRVLSWGAGRVMHYFVPITGVRDYSCGYRAYRLSILAEGTRLYGPNIIQSRNFSGMVELLLKVAPLAEHVTEVPLKLHYELKKGASKMRIGATIWGYVQLIYQMKCQRWSTVEWAEE</sequence>
<reference evidence="3" key="1">
    <citation type="submission" date="2018-02" db="EMBL/GenBank/DDBJ databases">
        <authorList>
            <person name="Hausmann B."/>
        </authorList>
    </citation>
    <scope>NUCLEOTIDE SEQUENCE [LARGE SCALE GENOMIC DNA]</scope>
    <source>
        <strain evidence="3">Peat soil MAG SbF1</strain>
    </source>
</reference>
<accession>A0A2U3K6V8</accession>
<evidence type="ECO:0000313" key="3">
    <source>
        <dbReference type="Proteomes" id="UP000238916"/>
    </source>
</evidence>
<dbReference type="SUPFAM" id="SSF53448">
    <property type="entry name" value="Nucleotide-diphospho-sugar transferases"/>
    <property type="match status" value="1"/>
</dbReference>
<feature type="domain" description="Glycosyltransferase 2-like" evidence="1">
    <location>
        <begin position="4"/>
        <end position="80"/>
    </location>
</feature>
<dbReference type="Proteomes" id="UP000238916">
    <property type="component" value="Unassembled WGS sequence"/>
</dbReference>
<protein>
    <submittedName>
        <fullName evidence="2">Glycosyl transferase 2 family protein</fullName>
    </submittedName>
</protein>